<evidence type="ECO:0000313" key="2">
    <source>
        <dbReference type="Proteomes" id="UP000005824"/>
    </source>
</evidence>
<dbReference type="InParanoid" id="B4DBU2"/>
<reference evidence="1 2" key="1">
    <citation type="journal article" date="2011" name="J. Bacteriol.">
        <title>Genome sequence of Chthoniobacter flavus Ellin428, an aerobic heterotrophic soil bacterium.</title>
        <authorList>
            <person name="Kant R."/>
            <person name="van Passel M.W."/>
            <person name="Palva A."/>
            <person name="Lucas S."/>
            <person name="Lapidus A."/>
            <person name="Glavina Del Rio T."/>
            <person name="Dalin E."/>
            <person name="Tice H."/>
            <person name="Bruce D."/>
            <person name="Goodwin L."/>
            <person name="Pitluck S."/>
            <person name="Larimer F.W."/>
            <person name="Land M.L."/>
            <person name="Hauser L."/>
            <person name="Sangwan P."/>
            <person name="de Vos W.M."/>
            <person name="Janssen P.H."/>
            <person name="Smidt H."/>
        </authorList>
    </citation>
    <scope>NUCLEOTIDE SEQUENCE [LARGE SCALE GENOMIC DNA]</scope>
    <source>
        <strain evidence="1 2">Ellin428</strain>
    </source>
</reference>
<name>B4DBU2_9BACT</name>
<comment type="caution">
    <text evidence="1">The sequence shown here is derived from an EMBL/GenBank/DDBJ whole genome shotgun (WGS) entry which is preliminary data.</text>
</comment>
<accession>B4DBU2</accession>
<keyword evidence="2" id="KW-1185">Reference proteome</keyword>
<gene>
    <name evidence="1" type="ORF">CfE428DRAFT_6383</name>
</gene>
<protein>
    <submittedName>
        <fullName evidence="1">Uncharacterized protein</fullName>
    </submittedName>
</protein>
<organism evidence="1 2">
    <name type="scientific">Chthoniobacter flavus Ellin428</name>
    <dbReference type="NCBI Taxonomy" id="497964"/>
    <lineage>
        <taxon>Bacteria</taxon>
        <taxon>Pseudomonadati</taxon>
        <taxon>Verrucomicrobiota</taxon>
        <taxon>Spartobacteria</taxon>
        <taxon>Chthoniobacterales</taxon>
        <taxon>Chthoniobacteraceae</taxon>
        <taxon>Chthoniobacter</taxon>
    </lineage>
</organism>
<dbReference type="Proteomes" id="UP000005824">
    <property type="component" value="Unassembled WGS sequence"/>
</dbReference>
<proteinExistence type="predicted"/>
<sequence>MSLVELTEQVLALSKEERHQFAVWFFENRERILPPGSEDTSEEIKTELRRRKQEYIDHPEQFRRVETREELARYFDEIRDEVRSRLPSNR</sequence>
<evidence type="ECO:0000313" key="1">
    <source>
        <dbReference type="EMBL" id="EDY16121.1"/>
    </source>
</evidence>
<dbReference type="EMBL" id="ABVL01000040">
    <property type="protein sequence ID" value="EDY16121.1"/>
    <property type="molecule type" value="Genomic_DNA"/>
</dbReference>
<dbReference type="AlphaFoldDB" id="B4DBU2"/>